<dbReference type="EMBL" id="HBEC01017231">
    <property type="protein sequence ID" value="CAD8288027.1"/>
    <property type="molecule type" value="Transcribed_RNA"/>
</dbReference>
<feature type="transmembrane region" description="Helical" evidence="8">
    <location>
        <begin position="84"/>
        <end position="104"/>
    </location>
</feature>
<dbReference type="GO" id="GO:0009523">
    <property type="term" value="C:photosystem II"/>
    <property type="evidence" value="ECO:0007669"/>
    <property type="project" value="UniProtKB-KW"/>
</dbReference>
<keyword evidence="5" id="KW-0793">Thylakoid</keyword>
<name>A0A7R9V910_9CHLO</name>
<proteinExistence type="predicted"/>
<organism evidence="9">
    <name type="scientific">Chlamydomonas euryale</name>
    <dbReference type="NCBI Taxonomy" id="1486919"/>
    <lineage>
        <taxon>Eukaryota</taxon>
        <taxon>Viridiplantae</taxon>
        <taxon>Chlorophyta</taxon>
        <taxon>core chlorophytes</taxon>
        <taxon>Chlorophyceae</taxon>
        <taxon>CS clade</taxon>
        <taxon>Chlamydomonadales</taxon>
        <taxon>Chlamydomonadaceae</taxon>
        <taxon>Chlamydomonas</taxon>
    </lineage>
</organism>
<evidence type="ECO:0000256" key="8">
    <source>
        <dbReference type="SAM" id="Phobius"/>
    </source>
</evidence>
<reference evidence="9" key="1">
    <citation type="submission" date="2021-01" db="EMBL/GenBank/DDBJ databases">
        <authorList>
            <person name="Corre E."/>
            <person name="Pelletier E."/>
            <person name="Niang G."/>
            <person name="Scheremetjew M."/>
            <person name="Finn R."/>
            <person name="Kale V."/>
            <person name="Holt S."/>
            <person name="Cochrane G."/>
            <person name="Meng A."/>
            <person name="Brown T."/>
            <person name="Cohen L."/>
        </authorList>
    </citation>
    <scope>NUCLEOTIDE SEQUENCE</scope>
    <source>
        <strain evidence="9">CCMP219</strain>
    </source>
</reference>
<accession>A0A7R9V910</accession>
<evidence type="ECO:0000256" key="5">
    <source>
        <dbReference type="ARBA" id="ARBA00023078"/>
    </source>
</evidence>
<protein>
    <recommendedName>
        <fullName evidence="10">Photosystem II PsbY protein</fullName>
    </recommendedName>
</protein>
<dbReference type="GO" id="GO:0015979">
    <property type="term" value="P:photosynthesis"/>
    <property type="evidence" value="ECO:0007669"/>
    <property type="project" value="UniProtKB-KW"/>
</dbReference>
<feature type="transmembrane region" description="Helical" evidence="8">
    <location>
        <begin position="158"/>
        <end position="178"/>
    </location>
</feature>
<evidence type="ECO:0000256" key="3">
    <source>
        <dbReference type="ARBA" id="ARBA00022692"/>
    </source>
</evidence>
<keyword evidence="4 8" id="KW-1133">Transmembrane helix</keyword>
<evidence type="ECO:0000313" key="9">
    <source>
        <dbReference type="EMBL" id="CAD8288027.1"/>
    </source>
</evidence>
<keyword evidence="7" id="KW-0604">Photosystem II</keyword>
<dbReference type="Pfam" id="PF06298">
    <property type="entry name" value="PsbY"/>
    <property type="match status" value="2"/>
</dbReference>
<dbReference type="GO" id="GO:0045454">
    <property type="term" value="P:cell redox homeostasis"/>
    <property type="evidence" value="ECO:0007669"/>
    <property type="project" value="TreeGrafter"/>
</dbReference>
<evidence type="ECO:0000256" key="2">
    <source>
        <dbReference type="ARBA" id="ARBA00022531"/>
    </source>
</evidence>
<feature type="transmembrane region" description="Helical" evidence="8">
    <location>
        <begin position="124"/>
        <end position="146"/>
    </location>
</feature>
<dbReference type="InterPro" id="IPR009388">
    <property type="entry name" value="PSII_PsbY"/>
</dbReference>
<keyword evidence="3 8" id="KW-0812">Transmembrane</keyword>
<sequence length="270" mass="27445">MASLKSSCPAVAVARSARPAACARPALPARRVTLAARAQLKAEASTEVVSKVVALGTAASTLLYSGNALAAQELISVAGTDNRVAVLATLFLPAIGWVAFNILGPLTNQLDRMSDMKDDAAPGVAGAVGLGAAMSLMFAGSAEAASEMSQLAGTDNRVAVLATLFLPALGWVGFNILGPLTNQIDRMSDMKDDAAPGVAGAVGLGAALSLMCAGNAEAATELSQLAASDNRVGVLATLFVPALGWVAFNIFSPLFSQLNRMSEMRDEAAP</sequence>
<evidence type="ECO:0000256" key="4">
    <source>
        <dbReference type="ARBA" id="ARBA00022989"/>
    </source>
</evidence>
<dbReference type="PANTHER" id="PTHR34790">
    <property type="entry name" value="PHOTOSYSTEM II CORE COMPLEX PROTEINS PSBY, CHLOROPLASTIC"/>
    <property type="match status" value="1"/>
</dbReference>
<evidence type="ECO:0000256" key="6">
    <source>
        <dbReference type="ARBA" id="ARBA00023136"/>
    </source>
</evidence>
<dbReference type="GO" id="GO:0030145">
    <property type="term" value="F:manganese ion binding"/>
    <property type="evidence" value="ECO:0007669"/>
    <property type="project" value="InterPro"/>
</dbReference>
<dbReference type="GO" id="GO:0009534">
    <property type="term" value="C:chloroplast thylakoid"/>
    <property type="evidence" value="ECO:0007669"/>
    <property type="project" value="TreeGrafter"/>
</dbReference>
<comment type="subcellular location">
    <subcellularLocation>
        <location evidence="1">Membrane</location>
    </subcellularLocation>
</comment>
<dbReference type="AlphaFoldDB" id="A0A7R9V910"/>
<feature type="transmembrane region" description="Helical" evidence="8">
    <location>
        <begin position="232"/>
        <end position="255"/>
    </location>
</feature>
<keyword evidence="6 8" id="KW-0472">Membrane</keyword>
<gene>
    <name evidence="9" type="ORF">CEUR00632_LOCUS8066</name>
</gene>
<evidence type="ECO:0000256" key="7">
    <source>
        <dbReference type="ARBA" id="ARBA00023276"/>
    </source>
</evidence>
<dbReference type="InterPro" id="IPR038760">
    <property type="entry name" value="PsbY_plant"/>
</dbReference>
<dbReference type="PANTHER" id="PTHR34790:SF1">
    <property type="entry name" value="PHOTOSYSTEM II CORE COMPLEX PROTEINS PSBY, CHLOROPLASTIC"/>
    <property type="match status" value="1"/>
</dbReference>
<evidence type="ECO:0000256" key="1">
    <source>
        <dbReference type="ARBA" id="ARBA00004370"/>
    </source>
</evidence>
<feature type="transmembrane region" description="Helical" evidence="8">
    <location>
        <begin position="198"/>
        <end position="220"/>
    </location>
</feature>
<evidence type="ECO:0008006" key="10">
    <source>
        <dbReference type="Google" id="ProtNLM"/>
    </source>
</evidence>
<keyword evidence="2" id="KW-0602">Photosynthesis</keyword>